<dbReference type="Pfam" id="PF02493">
    <property type="entry name" value="MORN"/>
    <property type="match status" value="3"/>
</dbReference>
<proteinExistence type="predicted"/>
<dbReference type="Proteomes" id="UP000829542">
    <property type="component" value="Chromosome"/>
</dbReference>
<protein>
    <recommendedName>
        <fullName evidence="5">MORN motif-containing protein</fullName>
    </recommendedName>
</protein>
<feature type="chain" id="PRO_5047547599" description="MORN motif-containing protein" evidence="2">
    <location>
        <begin position="20"/>
        <end position="148"/>
    </location>
</feature>
<dbReference type="PROSITE" id="PS51257">
    <property type="entry name" value="PROKAR_LIPOPROTEIN"/>
    <property type="match status" value="1"/>
</dbReference>
<dbReference type="Gene3D" id="2.20.110.10">
    <property type="entry name" value="Histone H3 K4-specific methyltransferase SET7/9 N-terminal domain"/>
    <property type="match status" value="1"/>
</dbReference>
<sequence length="148" mass="16189">MTIRILLTCAITLLITACATVANFPATNQPYLDAKTRVQNLNSDQYQYLDDKTIYIGDIDQDTPSGFGELISPDGSIYQGAIKNGHAHGFGKSTMITGEVYEGEHQQGTFEGKGKLTLSDGSFFIGIFKDHKAYRGEMHFTDGKVATL</sequence>
<dbReference type="EMBL" id="CP093379">
    <property type="protein sequence ID" value="UNM96397.1"/>
    <property type="molecule type" value="Genomic_DNA"/>
</dbReference>
<dbReference type="PANTHER" id="PTHR43215">
    <property type="entry name" value="RADIAL SPOKE HEAD 1 HOMOLOG"/>
    <property type="match status" value="1"/>
</dbReference>
<keyword evidence="4" id="KW-1185">Reference proteome</keyword>
<organism evidence="3 4">
    <name type="scientific">Ignatzschineria rhizosphaerae</name>
    <dbReference type="NCBI Taxonomy" id="2923279"/>
    <lineage>
        <taxon>Bacteria</taxon>
        <taxon>Pseudomonadati</taxon>
        <taxon>Pseudomonadota</taxon>
        <taxon>Gammaproteobacteria</taxon>
        <taxon>Cardiobacteriales</taxon>
        <taxon>Ignatzschineriaceae</taxon>
        <taxon>Ignatzschineria</taxon>
    </lineage>
</organism>
<keyword evidence="2" id="KW-0732">Signal</keyword>
<dbReference type="InterPro" id="IPR003409">
    <property type="entry name" value="MORN"/>
</dbReference>
<feature type="signal peptide" evidence="2">
    <location>
        <begin position="1"/>
        <end position="19"/>
    </location>
</feature>
<accession>A0ABY3X5T1</accession>
<dbReference type="SUPFAM" id="SSF82185">
    <property type="entry name" value="Histone H3 K4-specific methyltransferase SET7/9 N-terminal domain"/>
    <property type="match status" value="1"/>
</dbReference>
<dbReference type="SMART" id="SM00698">
    <property type="entry name" value="MORN"/>
    <property type="match status" value="3"/>
</dbReference>
<evidence type="ECO:0000313" key="3">
    <source>
        <dbReference type="EMBL" id="UNM96397.1"/>
    </source>
</evidence>
<dbReference type="RefSeq" id="WP_242149907.1">
    <property type="nucleotide sequence ID" value="NZ_CP093379.1"/>
</dbReference>
<reference evidence="3 4" key="1">
    <citation type="submission" date="2022-03" db="EMBL/GenBank/DDBJ databases">
        <title>Ignatzschineria rhizosphaerae HR5S32.</title>
        <authorList>
            <person name="Sun J.Q."/>
            <person name="Feng J.Y."/>
        </authorList>
    </citation>
    <scope>NUCLEOTIDE SEQUENCE [LARGE SCALE GENOMIC DNA]</scope>
    <source>
        <strain evidence="3 4">HR5S32</strain>
    </source>
</reference>
<gene>
    <name evidence="3" type="ORF">MMG00_00520</name>
</gene>
<dbReference type="PANTHER" id="PTHR43215:SF14">
    <property type="entry name" value="RADIAL SPOKE HEAD 1 HOMOLOG"/>
    <property type="match status" value="1"/>
</dbReference>
<evidence type="ECO:0000256" key="1">
    <source>
        <dbReference type="ARBA" id="ARBA00022737"/>
    </source>
</evidence>
<evidence type="ECO:0000256" key="2">
    <source>
        <dbReference type="SAM" id="SignalP"/>
    </source>
</evidence>
<evidence type="ECO:0000313" key="4">
    <source>
        <dbReference type="Proteomes" id="UP000829542"/>
    </source>
</evidence>
<name>A0ABY3X5T1_9GAMM</name>
<evidence type="ECO:0008006" key="5">
    <source>
        <dbReference type="Google" id="ProtNLM"/>
    </source>
</evidence>
<keyword evidence="1" id="KW-0677">Repeat</keyword>